<sequence>MKCELPYFSIEGAFGGSQEWFTHDWWMKKGGCAAVTATDCSLYFSLYKDLPDAAPQAQKKMSKAVYLELGMTMKPYLKPRITGIDKLSIYTEGFTNYLRDRGVNDLVLTGWSGDHSYESAADLVKRQIDAGWPLPYLNLKHRVPSFRDLVWHWFLLTGYETFLDEVMVKVTTYGSWRWLSLKELWDTGYQQKGGLILFSRPETEQKGRAKSLEGL</sequence>
<gene>
    <name evidence="1" type="ORF">KHX13_00830</name>
</gene>
<name>A0A943EIF9_9FIRM</name>
<reference evidence="1" key="1">
    <citation type="submission" date="2021-02" db="EMBL/GenBank/DDBJ databases">
        <title>Infant gut strain persistence is associated with maternal origin, phylogeny, and functional potential including surface adhesion and iron acquisition.</title>
        <authorList>
            <person name="Lou Y.C."/>
        </authorList>
    </citation>
    <scope>NUCLEOTIDE SEQUENCE</scope>
    <source>
        <strain evidence="1">L3_106_000M1_dasL3_106_000M1_concoct_15</strain>
    </source>
</reference>
<comment type="caution">
    <text evidence="1">The sequence shown here is derived from an EMBL/GenBank/DDBJ whole genome shotgun (WGS) entry which is preliminary data.</text>
</comment>
<dbReference type="EMBL" id="JAGZCZ010000001">
    <property type="protein sequence ID" value="MBS5518880.1"/>
    <property type="molecule type" value="Genomic_DNA"/>
</dbReference>
<evidence type="ECO:0000313" key="2">
    <source>
        <dbReference type="Proteomes" id="UP000754226"/>
    </source>
</evidence>
<dbReference type="AlphaFoldDB" id="A0A943EIF9"/>
<accession>A0A943EIF9</accession>
<dbReference type="Proteomes" id="UP000754226">
    <property type="component" value="Unassembled WGS sequence"/>
</dbReference>
<organism evidence="1 2">
    <name type="scientific">Acidaminococcus intestini</name>
    <dbReference type="NCBI Taxonomy" id="187327"/>
    <lineage>
        <taxon>Bacteria</taxon>
        <taxon>Bacillati</taxon>
        <taxon>Bacillota</taxon>
        <taxon>Negativicutes</taxon>
        <taxon>Acidaminococcales</taxon>
        <taxon>Acidaminococcaceae</taxon>
        <taxon>Acidaminococcus</taxon>
    </lineage>
</organism>
<proteinExistence type="predicted"/>
<evidence type="ECO:0000313" key="1">
    <source>
        <dbReference type="EMBL" id="MBS5518880.1"/>
    </source>
</evidence>
<protein>
    <submittedName>
        <fullName evidence="1">Uncharacterized protein</fullName>
    </submittedName>
</protein>
<dbReference type="RefSeq" id="WP_302013598.1">
    <property type="nucleotide sequence ID" value="NZ_CATWGP010000001.1"/>
</dbReference>